<feature type="domain" description="Myb-like" evidence="2">
    <location>
        <begin position="107"/>
        <end position="173"/>
    </location>
</feature>
<dbReference type="Proteomes" id="UP000694388">
    <property type="component" value="Unplaced"/>
</dbReference>
<evidence type="ECO:0008006" key="6">
    <source>
        <dbReference type="Google" id="ProtNLM"/>
    </source>
</evidence>
<dbReference type="PANTHER" id="PTHR47595:SF1">
    <property type="entry name" value="MYB_SANT-LIKE DNA-BINDING DOMAIN-CONTAINING PROTEIN"/>
    <property type="match status" value="1"/>
</dbReference>
<dbReference type="InterPro" id="IPR001005">
    <property type="entry name" value="SANT/Myb"/>
</dbReference>
<dbReference type="GeneTree" id="ENSGT00930000152745"/>
<evidence type="ECO:0000256" key="1">
    <source>
        <dbReference type="SAM" id="MobiDB-lite"/>
    </source>
</evidence>
<keyword evidence="5" id="KW-1185">Reference proteome</keyword>
<evidence type="ECO:0000313" key="4">
    <source>
        <dbReference type="Ensembl" id="ENSEBUP00000017160.1"/>
    </source>
</evidence>
<sequence length="322" mass="36880">MAAVVGFKTVRGFVFNTTVTEDDVELLNGPLRVYNSIRIYEGKRKENHFQLLSEDALGEVTLKGYPVCPELDKLYQEVNGTIEEVRPALSSSTALSEGIPNEEAVAYEDDVKKNWSHIEVKALIHLYEENKASFENHIMRRKDVWKKIAKKLNKEGDTTFSVDQVDRKWRNLKDRYKRIVDVNKRTGRWRSSWLYFDLMDRILQKDLSIYPPCIIQAGCSYTVETAGAVTLTADSLEQTVSPLVSSTSPPTTTSASSEKRSRSNDDDSPQCVIRYIEGFALEGSAQNKRVTKLLKKIYKEKKRRNDLFERFLNMRSSSTNND</sequence>
<feature type="region of interest" description="Disordered" evidence="1">
    <location>
        <begin position="240"/>
        <end position="268"/>
    </location>
</feature>
<reference evidence="4" key="1">
    <citation type="submission" date="2025-08" db="UniProtKB">
        <authorList>
            <consortium name="Ensembl"/>
        </authorList>
    </citation>
    <scope>IDENTIFICATION</scope>
</reference>
<proteinExistence type="predicted"/>
<dbReference type="AlphaFoldDB" id="A0A8C4QMK3"/>
<dbReference type="Ensembl" id="ENSEBUT00000017736.1">
    <property type="protein sequence ID" value="ENSEBUP00000017160.1"/>
    <property type="gene ID" value="ENSEBUG00000010726.1"/>
</dbReference>
<dbReference type="Pfam" id="PF13837">
    <property type="entry name" value="Myb_DNA-bind_4"/>
    <property type="match status" value="1"/>
</dbReference>
<feature type="compositionally biased region" description="Low complexity" evidence="1">
    <location>
        <begin position="240"/>
        <end position="256"/>
    </location>
</feature>
<dbReference type="PROSITE" id="PS51029">
    <property type="entry name" value="MADF"/>
    <property type="match status" value="1"/>
</dbReference>
<accession>A0A8C4QMK3</accession>
<evidence type="ECO:0000259" key="3">
    <source>
        <dbReference type="PROSITE" id="PS51029"/>
    </source>
</evidence>
<evidence type="ECO:0000259" key="2">
    <source>
        <dbReference type="PROSITE" id="PS50090"/>
    </source>
</evidence>
<dbReference type="PROSITE" id="PS50090">
    <property type="entry name" value="MYB_LIKE"/>
    <property type="match status" value="1"/>
</dbReference>
<dbReference type="Gene3D" id="1.10.10.60">
    <property type="entry name" value="Homeodomain-like"/>
    <property type="match status" value="1"/>
</dbReference>
<dbReference type="InterPro" id="IPR006578">
    <property type="entry name" value="MADF-dom"/>
</dbReference>
<dbReference type="PANTHER" id="PTHR47595">
    <property type="entry name" value="HEAT SHOCK 70 KDA PROTEIN 14"/>
    <property type="match status" value="1"/>
</dbReference>
<dbReference type="SMART" id="SM00595">
    <property type="entry name" value="MADF"/>
    <property type="match status" value="1"/>
</dbReference>
<feature type="domain" description="MADF" evidence="3">
    <location>
        <begin position="116"/>
        <end position="207"/>
    </location>
</feature>
<name>A0A8C4QMK3_EPTBU</name>
<reference evidence="4" key="2">
    <citation type="submission" date="2025-09" db="UniProtKB">
        <authorList>
            <consortium name="Ensembl"/>
        </authorList>
    </citation>
    <scope>IDENTIFICATION</scope>
</reference>
<organism evidence="4 5">
    <name type="scientific">Eptatretus burgeri</name>
    <name type="common">Inshore hagfish</name>
    <dbReference type="NCBI Taxonomy" id="7764"/>
    <lineage>
        <taxon>Eukaryota</taxon>
        <taxon>Metazoa</taxon>
        <taxon>Chordata</taxon>
        <taxon>Craniata</taxon>
        <taxon>Vertebrata</taxon>
        <taxon>Cyclostomata</taxon>
        <taxon>Myxini</taxon>
        <taxon>Myxiniformes</taxon>
        <taxon>Myxinidae</taxon>
        <taxon>Eptatretinae</taxon>
        <taxon>Eptatretus</taxon>
    </lineage>
</organism>
<evidence type="ECO:0000313" key="5">
    <source>
        <dbReference type="Proteomes" id="UP000694388"/>
    </source>
</evidence>
<dbReference type="InterPro" id="IPR044822">
    <property type="entry name" value="Myb_DNA-bind_4"/>
</dbReference>
<protein>
    <recommendedName>
        <fullName evidence="6">MADF domain-containing protein</fullName>
    </recommendedName>
</protein>